<evidence type="ECO:0000256" key="2">
    <source>
        <dbReference type="ARBA" id="ARBA00022722"/>
    </source>
</evidence>
<dbReference type="PANTHER" id="PTHR11240">
    <property type="entry name" value="RIBONUCLEASE T2"/>
    <property type="match status" value="1"/>
</dbReference>
<dbReference type="InterPro" id="IPR001568">
    <property type="entry name" value="RNase_T2-like"/>
</dbReference>
<dbReference type="EC" id="3.1.27.1" evidence="11"/>
<evidence type="ECO:0000313" key="11">
    <source>
        <dbReference type="EMBL" id="RHN60685.1"/>
    </source>
</evidence>
<keyword evidence="4 11" id="KW-0378">Hydrolase</keyword>
<reference evidence="12" key="3">
    <citation type="submission" date="2015-04" db="UniProtKB">
        <authorList>
            <consortium name="EnsemblPlants"/>
        </authorList>
    </citation>
    <scope>IDENTIFICATION</scope>
    <source>
        <strain evidence="12">cv. Jemalong A17</strain>
    </source>
</reference>
<keyword evidence="9" id="KW-0732">Signal</keyword>
<dbReference type="Proteomes" id="UP000002051">
    <property type="component" value="Chromosome 4"/>
</dbReference>
<reference evidence="10 13" key="1">
    <citation type="journal article" date="2011" name="Nature">
        <title>The Medicago genome provides insight into the evolution of rhizobial symbioses.</title>
        <authorList>
            <person name="Young N.D."/>
            <person name="Debelle F."/>
            <person name="Oldroyd G.E."/>
            <person name="Geurts R."/>
            <person name="Cannon S.B."/>
            <person name="Udvardi M.K."/>
            <person name="Benedito V.A."/>
            <person name="Mayer K.F."/>
            <person name="Gouzy J."/>
            <person name="Schoof H."/>
            <person name="Van de Peer Y."/>
            <person name="Proost S."/>
            <person name="Cook D.R."/>
            <person name="Meyers B.C."/>
            <person name="Spannagl M."/>
            <person name="Cheung F."/>
            <person name="De Mita S."/>
            <person name="Krishnakumar V."/>
            <person name="Gundlach H."/>
            <person name="Zhou S."/>
            <person name="Mudge J."/>
            <person name="Bharti A.K."/>
            <person name="Murray J.D."/>
            <person name="Naoumkina M.A."/>
            <person name="Rosen B."/>
            <person name="Silverstein K.A."/>
            <person name="Tang H."/>
            <person name="Rombauts S."/>
            <person name="Zhao P.X."/>
            <person name="Zhou P."/>
            <person name="Barbe V."/>
            <person name="Bardou P."/>
            <person name="Bechner M."/>
            <person name="Bellec A."/>
            <person name="Berger A."/>
            <person name="Berges H."/>
            <person name="Bidwell S."/>
            <person name="Bisseling T."/>
            <person name="Choisne N."/>
            <person name="Couloux A."/>
            <person name="Denny R."/>
            <person name="Deshpande S."/>
            <person name="Dai X."/>
            <person name="Doyle J.J."/>
            <person name="Dudez A.M."/>
            <person name="Farmer A.D."/>
            <person name="Fouteau S."/>
            <person name="Franken C."/>
            <person name="Gibelin C."/>
            <person name="Gish J."/>
            <person name="Goldstein S."/>
            <person name="Gonzalez A.J."/>
            <person name="Green P.J."/>
            <person name="Hallab A."/>
            <person name="Hartog M."/>
            <person name="Hua A."/>
            <person name="Humphray S.J."/>
            <person name="Jeong D.H."/>
            <person name="Jing Y."/>
            <person name="Jocker A."/>
            <person name="Kenton S.M."/>
            <person name="Kim D.J."/>
            <person name="Klee K."/>
            <person name="Lai H."/>
            <person name="Lang C."/>
            <person name="Lin S."/>
            <person name="Macmil S.L."/>
            <person name="Magdelenat G."/>
            <person name="Matthews L."/>
            <person name="McCorrison J."/>
            <person name="Monaghan E.L."/>
            <person name="Mun J.H."/>
            <person name="Najar F.Z."/>
            <person name="Nicholson C."/>
            <person name="Noirot C."/>
            <person name="O'Bleness M."/>
            <person name="Paule C.R."/>
            <person name="Poulain J."/>
            <person name="Prion F."/>
            <person name="Qin B."/>
            <person name="Qu C."/>
            <person name="Retzel E.F."/>
            <person name="Riddle C."/>
            <person name="Sallet E."/>
            <person name="Samain S."/>
            <person name="Samson N."/>
            <person name="Sanders I."/>
            <person name="Saurat O."/>
            <person name="Scarpelli C."/>
            <person name="Schiex T."/>
            <person name="Segurens B."/>
            <person name="Severin A.J."/>
            <person name="Sherrier D.J."/>
            <person name="Shi R."/>
            <person name="Sims S."/>
            <person name="Singer S.R."/>
            <person name="Sinharoy S."/>
            <person name="Sterck L."/>
            <person name="Viollet A."/>
            <person name="Wang B.B."/>
            <person name="Wang K."/>
            <person name="Wang M."/>
            <person name="Wang X."/>
            <person name="Warfsmann J."/>
            <person name="Weissenbach J."/>
            <person name="White D.D."/>
            <person name="White J.D."/>
            <person name="Wiley G.B."/>
            <person name="Wincker P."/>
            <person name="Xing Y."/>
            <person name="Yang L."/>
            <person name="Yao Z."/>
            <person name="Ying F."/>
            <person name="Zhai J."/>
            <person name="Zhou L."/>
            <person name="Zuber A."/>
            <person name="Denarie J."/>
            <person name="Dixon R.A."/>
            <person name="May G.D."/>
            <person name="Schwartz D.C."/>
            <person name="Rogers J."/>
            <person name="Quetier F."/>
            <person name="Town C.D."/>
            <person name="Roe B.A."/>
        </authorList>
    </citation>
    <scope>NUCLEOTIDE SEQUENCE [LARGE SCALE GENOMIC DNA]</scope>
    <source>
        <strain evidence="10">A17</strain>
        <strain evidence="12 13">cv. Jemalong A17</strain>
    </source>
</reference>
<feature type="active site" evidence="7">
    <location>
        <position position="99"/>
    </location>
</feature>
<dbReference type="InterPro" id="IPR036430">
    <property type="entry name" value="RNase_T2-like_sf"/>
</dbReference>
<dbReference type="SUPFAM" id="SSF55895">
    <property type="entry name" value="Ribonuclease Rh-like"/>
    <property type="match status" value="1"/>
</dbReference>
<dbReference type="InterPro" id="IPR033697">
    <property type="entry name" value="Ribonuclease_T2_eukaryotic"/>
</dbReference>
<dbReference type="EnsemblPlants" id="KEH30000">
    <property type="protein sequence ID" value="KEH30000"/>
    <property type="gene ID" value="MTR_4g057825"/>
</dbReference>
<dbReference type="GO" id="GO:0006401">
    <property type="term" value="P:RNA catabolic process"/>
    <property type="evidence" value="ECO:0000318"/>
    <property type="project" value="GO_Central"/>
</dbReference>
<accession>A0A072UVX3</accession>
<evidence type="ECO:0000256" key="5">
    <source>
        <dbReference type="ARBA" id="ARBA00023157"/>
    </source>
</evidence>
<evidence type="ECO:0000313" key="12">
    <source>
        <dbReference type="EnsemblPlants" id="KEH30000"/>
    </source>
</evidence>
<dbReference type="PANTHER" id="PTHR11240:SF75">
    <property type="entry name" value="RIBONUCLEASE 3"/>
    <property type="match status" value="1"/>
</dbReference>
<keyword evidence="13" id="KW-1185">Reference proteome</keyword>
<dbReference type="EMBL" id="CM001220">
    <property type="protein sequence ID" value="KEH30000.1"/>
    <property type="molecule type" value="Genomic_DNA"/>
</dbReference>
<keyword evidence="3" id="KW-0255">Endonuclease</keyword>
<dbReference type="Pfam" id="PF00445">
    <property type="entry name" value="Ribonuclease_T2"/>
    <property type="match status" value="1"/>
</dbReference>
<feature type="chain" id="PRO_5014500095" evidence="9">
    <location>
        <begin position="20"/>
        <end position="208"/>
    </location>
</feature>
<reference evidence="11" key="5">
    <citation type="journal article" date="2018" name="Nat. Plants">
        <title>Whole-genome landscape of Medicago truncatula symbiotic genes.</title>
        <authorList>
            <person name="Pecrix Y."/>
            <person name="Gamas P."/>
            <person name="Carrere S."/>
        </authorList>
    </citation>
    <scope>NUCLEOTIDE SEQUENCE</scope>
    <source>
        <tissue evidence="11">Leaves</tissue>
    </source>
</reference>
<dbReference type="InterPro" id="IPR018188">
    <property type="entry name" value="RNase_T2_His_AS_1"/>
</dbReference>
<dbReference type="HOGENOM" id="CLU_069912_2_1_1"/>
<comment type="similarity">
    <text evidence="1 8">Belongs to the RNase T2 family.</text>
</comment>
<evidence type="ECO:0000256" key="9">
    <source>
        <dbReference type="SAM" id="SignalP"/>
    </source>
</evidence>
<dbReference type="CDD" id="cd01061">
    <property type="entry name" value="RNase_T2_euk"/>
    <property type="match status" value="1"/>
</dbReference>
<dbReference type="GO" id="GO:0004521">
    <property type="term" value="F:RNA endonuclease activity"/>
    <property type="evidence" value="ECO:0000318"/>
    <property type="project" value="GO_Central"/>
</dbReference>
<evidence type="ECO:0000256" key="4">
    <source>
        <dbReference type="ARBA" id="ARBA00022801"/>
    </source>
</evidence>
<dbReference type="GO" id="GO:0016787">
    <property type="term" value="F:hydrolase activity"/>
    <property type="evidence" value="ECO:0007669"/>
    <property type="project" value="UniProtKB-KW"/>
</dbReference>
<organism evidence="10 13">
    <name type="scientific">Medicago truncatula</name>
    <name type="common">Barrel medic</name>
    <name type="synonym">Medicago tribuloides</name>
    <dbReference type="NCBI Taxonomy" id="3880"/>
    <lineage>
        <taxon>Eukaryota</taxon>
        <taxon>Viridiplantae</taxon>
        <taxon>Streptophyta</taxon>
        <taxon>Embryophyta</taxon>
        <taxon>Tracheophyta</taxon>
        <taxon>Spermatophyta</taxon>
        <taxon>Magnoliopsida</taxon>
        <taxon>eudicotyledons</taxon>
        <taxon>Gunneridae</taxon>
        <taxon>Pentapetalae</taxon>
        <taxon>rosids</taxon>
        <taxon>fabids</taxon>
        <taxon>Fabales</taxon>
        <taxon>Fabaceae</taxon>
        <taxon>Papilionoideae</taxon>
        <taxon>50 kb inversion clade</taxon>
        <taxon>NPAAA clade</taxon>
        <taxon>Hologalegina</taxon>
        <taxon>IRL clade</taxon>
        <taxon>Trifolieae</taxon>
        <taxon>Medicago</taxon>
    </lineage>
</organism>
<feature type="active site" evidence="7">
    <location>
        <position position="103"/>
    </location>
</feature>
<evidence type="ECO:0000313" key="13">
    <source>
        <dbReference type="Proteomes" id="UP000002051"/>
    </source>
</evidence>
<dbReference type="EMBL" id="PSQE01000004">
    <property type="protein sequence ID" value="RHN60685.1"/>
    <property type="molecule type" value="Genomic_DNA"/>
</dbReference>
<evidence type="ECO:0000256" key="8">
    <source>
        <dbReference type="RuleBase" id="RU004328"/>
    </source>
</evidence>
<evidence type="ECO:0000256" key="6">
    <source>
        <dbReference type="ARBA" id="ARBA00023239"/>
    </source>
</evidence>
<dbReference type="AlphaFoldDB" id="A0A072UVX3"/>
<keyword evidence="2" id="KW-0540">Nuclease</keyword>
<evidence type="ECO:0000256" key="7">
    <source>
        <dbReference type="PIRSR" id="PIRSR633697-1"/>
    </source>
</evidence>
<evidence type="ECO:0000256" key="3">
    <source>
        <dbReference type="ARBA" id="ARBA00022759"/>
    </source>
</evidence>
<protein>
    <submittedName>
        <fullName evidence="11">Putative ribonuclease T(2)</fullName>
        <ecNumber evidence="11">3.1.27.1</ecNumber>
    </submittedName>
    <submittedName>
        <fullName evidence="10">Ribonuclease T2 family protein</fullName>
    </submittedName>
</protein>
<dbReference type="OrthoDB" id="967166at2759"/>
<feature type="signal peptide" evidence="9">
    <location>
        <begin position="1"/>
        <end position="19"/>
    </location>
</feature>
<dbReference type="GO" id="GO:0003723">
    <property type="term" value="F:RNA binding"/>
    <property type="evidence" value="ECO:0007669"/>
    <property type="project" value="InterPro"/>
</dbReference>
<evidence type="ECO:0000313" key="10">
    <source>
        <dbReference type="EMBL" id="KEH30000.1"/>
    </source>
</evidence>
<dbReference type="GO" id="GO:0005576">
    <property type="term" value="C:extracellular region"/>
    <property type="evidence" value="ECO:0000318"/>
    <property type="project" value="GO_Central"/>
</dbReference>
<keyword evidence="5" id="KW-1015">Disulfide bond</keyword>
<dbReference type="Gramene" id="rna23036">
    <property type="protein sequence ID" value="RHN60685.1"/>
    <property type="gene ID" value="gene23036"/>
</dbReference>
<name>A0A072UVX3_MEDTR</name>
<dbReference type="Gene3D" id="3.90.730.10">
    <property type="entry name" value="Ribonuclease T2-like"/>
    <property type="match status" value="1"/>
</dbReference>
<sequence length="208" mass="24040">MNSLLFLFLSFFFLHSSLANFDFYMLSHTWPPSFCLKKNCKGRLLGKFTIHGLWPQNNSSPQPAGCTSNYTFKAEDLPAKLKTDWPAIIGDDTDLWKYEWNEHGTCSMLTPNEYFKHSLALYGKPGKNIKDILAKAKIKAGEELVKRTDIEAAIKNHIKKEPQIVCDPTKEYLLEIRICYDKSDNYKDCASYTTSCNEEVRYPYRIKL</sequence>
<evidence type="ECO:0000313" key="14">
    <source>
        <dbReference type="Proteomes" id="UP000265566"/>
    </source>
</evidence>
<evidence type="ECO:0000256" key="1">
    <source>
        <dbReference type="ARBA" id="ARBA00007469"/>
    </source>
</evidence>
<dbReference type="KEGG" id="mtr:25492409"/>
<reference evidence="14" key="4">
    <citation type="journal article" date="2018" name="Nat. Plants">
        <title>Whole-genome landscape of Medicago truncatula symbiotic genes.</title>
        <authorList>
            <person name="Pecrix Y."/>
            <person name="Staton S.E."/>
            <person name="Sallet E."/>
            <person name="Lelandais-Briere C."/>
            <person name="Moreau S."/>
            <person name="Carrere S."/>
            <person name="Blein T."/>
            <person name="Jardinaud M.F."/>
            <person name="Latrasse D."/>
            <person name="Zouine M."/>
            <person name="Zahm M."/>
            <person name="Kreplak J."/>
            <person name="Mayjonade B."/>
            <person name="Satge C."/>
            <person name="Perez M."/>
            <person name="Cauet S."/>
            <person name="Marande W."/>
            <person name="Chantry-Darmon C."/>
            <person name="Lopez-Roques C."/>
            <person name="Bouchez O."/>
            <person name="Berard A."/>
            <person name="Debelle F."/>
            <person name="Munos S."/>
            <person name="Bendahmane A."/>
            <person name="Berges H."/>
            <person name="Niebel A."/>
            <person name="Buitink J."/>
            <person name="Frugier F."/>
            <person name="Benhamed M."/>
            <person name="Crespi M."/>
            <person name="Gouzy J."/>
            <person name="Gamas P."/>
        </authorList>
    </citation>
    <scope>NUCLEOTIDE SEQUENCE [LARGE SCALE GENOMIC DNA]</scope>
    <source>
        <strain evidence="14">cv. Jemalong A17</strain>
    </source>
</reference>
<reference evidence="10 13" key="2">
    <citation type="journal article" date="2014" name="BMC Genomics">
        <title>An improved genome release (version Mt4.0) for the model legume Medicago truncatula.</title>
        <authorList>
            <person name="Tang H."/>
            <person name="Krishnakumar V."/>
            <person name="Bidwell S."/>
            <person name="Rosen B."/>
            <person name="Chan A."/>
            <person name="Zhou S."/>
            <person name="Gentzbittel L."/>
            <person name="Childs K.L."/>
            <person name="Yandell M."/>
            <person name="Gundlach H."/>
            <person name="Mayer K.F."/>
            <person name="Schwartz D.C."/>
            <person name="Town C.D."/>
        </authorList>
    </citation>
    <scope>GENOME REANNOTATION</scope>
    <source>
        <strain evidence="10">A17</strain>
        <strain evidence="12 13">cv. Jemalong A17</strain>
    </source>
</reference>
<gene>
    <name evidence="12" type="primary">25492409</name>
    <name evidence="10" type="ordered locus">MTR_4g057825</name>
    <name evidence="11" type="ORF">MtrunA17_Chr4g0028501</name>
</gene>
<keyword evidence="6" id="KW-0456">Lyase</keyword>
<dbReference type="Proteomes" id="UP000265566">
    <property type="component" value="Chromosome 4"/>
</dbReference>
<proteinExistence type="inferred from homology"/>
<dbReference type="PROSITE" id="PS00530">
    <property type="entry name" value="RNASE_T2_1"/>
    <property type="match status" value="1"/>
</dbReference>
<dbReference type="GO" id="GO:0033897">
    <property type="term" value="F:ribonuclease T2 activity"/>
    <property type="evidence" value="ECO:0007669"/>
    <property type="project" value="InterPro"/>
</dbReference>
<feature type="active site" evidence="7">
    <location>
        <position position="51"/>
    </location>
</feature>